<organism evidence="2 3">
    <name type="scientific">Asterophora parasitica</name>
    <dbReference type="NCBI Taxonomy" id="117018"/>
    <lineage>
        <taxon>Eukaryota</taxon>
        <taxon>Fungi</taxon>
        <taxon>Dikarya</taxon>
        <taxon>Basidiomycota</taxon>
        <taxon>Agaricomycotina</taxon>
        <taxon>Agaricomycetes</taxon>
        <taxon>Agaricomycetidae</taxon>
        <taxon>Agaricales</taxon>
        <taxon>Tricholomatineae</taxon>
        <taxon>Lyophyllaceae</taxon>
        <taxon>Asterophora</taxon>
    </lineage>
</organism>
<dbReference type="AlphaFoldDB" id="A0A9P7K8W0"/>
<sequence>MDKGVLQSEIQTKERELRRDDGADGAKQQVNKAAMTIFTCLDIAPRKYANASLRKNLTAKKAPETINPFYSGGLDDDDIVSSRPPSFPPSHPPSSSHSTPLVFPSGLQRDNSCKNNKSQARTKLVQPKHSKKAPKILEDHEPSADSGFTELTGANFLNDTRWAQAFIPTITHALYVSRDPFLDFAAESSTFLATVQEVFDLLFPNVDFALTMDDPLVTTAYKRLNSRKSKLASGILEGVVRFFEGDNFVNQPTKIRDYVCWAIKITFEVTGFPGPIAATFELLYEHPATSADAKDVGIRKFSMVLAGEVARLASKEPGWHFSASHGSASQIQAFSVEDMATKLETQAPFVWKVLGHLLEGDNTRSTSAPAPQSTQPRDETGALEAEEANYWLMQEERLGMQLESDAVW</sequence>
<feature type="region of interest" description="Disordered" evidence="1">
    <location>
        <begin position="362"/>
        <end position="382"/>
    </location>
</feature>
<reference evidence="2" key="1">
    <citation type="submission" date="2020-07" db="EMBL/GenBank/DDBJ databases">
        <authorList>
            <person name="Nieuwenhuis M."/>
            <person name="Van De Peppel L.J.J."/>
        </authorList>
    </citation>
    <scope>NUCLEOTIDE SEQUENCE</scope>
    <source>
        <strain evidence="2">AP01</strain>
        <tissue evidence="2">Mycelium</tissue>
    </source>
</reference>
<feature type="compositionally biased region" description="Polar residues" evidence="1">
    <location>
        <begin position="363"/>
        <end position="375"/>
    </location>
</feature>
<feature type="region of interest" description="Disordered" evidence="1">
    <location>
        <begin position="65"/>
        <end position="144"/>
    </location>
</feature>
<proteinExistence type="predicted"/>
<evidence type="ECO:0000313" key="2">
    <source>
        <dbReference type="EMBL" id="KAG5640305.1"/>
    </source>
</evidence>
<accession>A0A9P7K8W0</accession>
<dbReference type="Proteomes" id="UP000775547">
    <property type="component" value="Unassembled WGS sequence"/>
</dbReference>
<evidence type="ECO:0000256" key="1">
    <source>
        <dbReference type="SAM" id="MobiDB-lite"/>
    </source>
</evidence>
<dbReference type="OrthoDB" id="3190308at2759"/>
<name>A0A9P7K8W0_9AGAR</name>
<reference evidence="2" key="2">
    <citation type="submission" date="2021-10" db="EMBL/GenBank/DDBJ databases">
        <title>Phylogenomics reveals ancestral predisposition of the termite-cultivated fungus Termitomyces towards a domesticated lifestyle.</title>
        <authorList>
            <person name="Auxier B."/>
            <person name="Grum-Grzhimaylo A."/>
            <person name="Cardenas M.E."/>
            <person name="Lodge J.D."/>
            <person name="Laessoe T."/>
            <person name="Pedersen O."/>
            <person name="Smith M.E."/>
            <person name="Kuyper T.W."/>
            <person name="Franco-Molano E.A."/>
            <person name="Baroni T.J."/>
            <person name="Aanen D.K."/>
        </authorList>
    </citation>
    <scope>NUCLEOTIDE SEQUENCE</scope>
    <source>
        <strain evidence="2">AP01</strain>
        <tissue evidence="2">Mycelium</tissue>
    </source>
</reference>
<feature type="compositionally biased region" description="Basic and acidic residues" evidence="1">
    <location>
        <begin position="11"/>
        <end position="24"/>
    </location>
</feature>
<dbReference type="EMBL" id="JABCKV010000877">
    <property type="protein sequence ID" value="KAG5640305.1"/>
    <property type="molecule type" value="Genomic_DNA"/>
</dbReference>
<feature type="compositionally biased region" description="Polar residues" evidence="1">
    <location>
        <begin position="108"/>
        <end position="121"/>
    </location>
</feature>
<feature type="region of interest" description="Disordered" evidence="1">
    <location>
        <begin position="1"/>
        <end position="26"/>
    </location>
</feature>
<comment type="caution">
    <text evidence="2">The sequence shown here is derived from an EMBL/GenBank/DDBJ whole genome shotgun (WGS) entry which is preliminary data.</text>
</comment>
<gene>
    <name evidence="2" type="ORF">DXG03_009295</name>
</gene>
<protein>
    <submittedName>
        <fullName evidence="2">Uncharacterized protein</fullName>
    </submittedName>
</protein>
<keyword evidence="3" id="KW-1185">Reference proteome</keyword>
<evidence type="ECO:0000313" key="3">
    <source>
        <dbReference type="Proteomes" id="UP000775547"/>
    </source>
</evidence>